<feature type="compositionally biased region" description="Basic and acidic residues" evidence="1">
    <location>
        <begin position="239"/>
        <end position="258"/>
    </location>
</feature>
<dbReference type="PANTHER" id="PTHR28604">
    <property type="match status" value="1"/>
</dbReference>
<dbReference type="PANTHER" id="PTHR28604:SF2">
    <property type="entry name" value="RIKEN CDNA 2610028H24 GENE"/>
    <property type="match status" value="1"/>
</dbReference>
<proteinExistence type="predicted"/>
<gene>
    <name evidence="2" type="ORF">EI555_008953</name>
</gene>
<dbReference type="AlphaFoldDB" id="A0A4U1EGJ5"/>
<organism evidence="2 3">
    <name type="scientific">Monodon monoceros</name>
    <name type="common">Narwhal</name>
    <name type="synonym">Ceratodon monodon</name>
    <dbReference type="NCBI Taxonomy" id="40151"/>
    <lineage>
        <taxon>Eukaryota</taxon>
        <taxon>Metazoa</taxon>
        <taxon>Chordata</taxon>
        <taxon>Craniata</taxon>
        <taxon>Vertebrata</taxon>
        <taxon>Euteleostomi</taxon>
        <taxon>Mammalia</taxon>
        <taxon>Eutheria</taxon>
        <taxon>Laurasiatheria</taxon>
        <taxon>Artiodactyla</taxon>
        <taxon>Whippomorpha</taxon>
        <taxon>Cetacea</taxon>
        <taxon>Odontoceti</taxon>
        <taxon>Monodontidae</taxon>
        <taxon>Monodon</taxon>
    </lineage>
</organism>
<reference evidence="3" key="1">
    <citation type="journal article" date="2019" name="IScience">
        <title>Narwhal Genome Reveals Long-Term Low Genetic Diversity despite Current Large Abundance Size.</title>
        <authorList>
            <person name="Westbury M.V."/>
            <person name="Petersen B."/>
            <person name="Garde E."/>
            <person name="Heide-Jorgensen M.P."/>
            <person name="Lorenzen E.D."/>
        </authorList>
    </citation>
    <scope>NUCLEOTIDE SEQUENCE [LARGE SCALE GENOMIC DNA]</scope>
</reference>
<evidence type="ECO:0000313" key="2">
    <source>
        <dbReference type="EMBL" id="TKC35345.1"/>
    </source>
</evidence>
<dbReference type="EMBL" id="RWIC01001556">
    <property type="protein sequence ID" value="TKC35345.1"/>
    <property type="molecule type" value="Genomic_DNA"/>
</dbReference>
<sequence>EPRLAAPRDQQCLLVTPAWGQAGPGKDSQWKPGNWASPCLRLLATTMAMPDALSGSSRGNWDGEGWARGVPSCGPGKLDSSVADRLTRLTLKLLEEKLKQEREDVEVDSEDPQLTPGNEDGPEAALRSALRMRKDLLQRLWEQHLLEEVSRARAWRGLDGGARGSVLPPEVPPVGVHPAVSPAPPTPDPLQITQHPAPPPPTTIIQPQQPLIAQIPPPQAFPTQQSGSVKEALRAPLRRGGDDADAERADAPDPHAEPDAQSPAPVGSTPRPRPEDLVALPPEIHAPLQEPRGGEGSPGAAGGPLKCPGVCHAKDPQWARPTVLRAKRQKPPSVYHHHHYAPAAPLQASPTPGSPAGYSTWPPVVSTTALPPAASFLPTVWHVARPSVAALDTAVSDGILPTQAPGL</sequence>
<name>A0A4U1EGJ5_MONMO</name>
<accession>A0A4U1EGJ5</accession>
<comment type="caution">
    <text evidence="2">The sequence shown here is derived from an EMBL/GenBank/DDBJ whole genome shotgun (WGS) entry which is preliminary data.</text>
</comment>
<feature type="region of interest" description="Disordered" evidence="1">
    <location>
        <begin position="100"/>
        <end position="123"/>
    </location>
</feature>
<dbReference type="InterPro" id="IPR038915">
    <property type="entry name" value="PRR29-like"/>
</dbReference>
<evidence type="ECO:0000313" key="3">
    <source>
        <dbReference type="Proteomes" id="UP000308365"/>
    </source>
</evidence>
<protein>
    <submittedName>
        <fullName evidence="2">Uncharacterized protein</fullName>
    </submittedName>
</protein>
<dbReference type="Proteomes" id="UP000308365">
    <property type="component" value="Unassembled WGS sequence"/>
</dbReference>
<feature type="region of interest" description="Disordered" evidence="1">
    <location>
        <begin position="237"/>
        <end position="307"/>
    </location>
</feature>
<feature type="non-terminal residue" evidence="2">
    <location>
        <position position="1"/>
    </location>
</feature>
<evidence type="ECO:0000256" key="1">
    <source>
        <dbReference type="SAM" id="MobiDB-lite"/>
    </source>
</evidence>
<feature type="region of interest" description="Disordered" evidence="1">
    <location>
        <begin position="166"/>
        <end position="205"/>
    </location>
</feature>